<feature type="transmembrane region" description="Helical" evidence="6">
    <location>
        <begin position="38"/>
        <end position="60"/>
    </location>
</feature>
<organism evidence="7 8">
    <name type="scientific">Levilinea saccharolytica</name>
    <dbReference type="NCBI Taxonomy" id="229921"/>
    <lineage>
        <taxon>Bacteria</taxon>
        <taxon>Bacillati</taxon>
        <taxon>Chloroflexota</taxon>
        <taxon>Anaerolineae</taxon>
        <taxon>Anaerolineales</taxon>
        <taxon>Anaerolineaceae</taxon>
        <taxon>Levilinea</taxon>
    </lineage>
</organism>
<dbReference type="EMBL" id="LGCM01000060">
    <property type="protein sequence ID" value="KPL77436.1"/>
    <property type="molecule type" value="Genomic_DNA"/>
</dbReference>
<evidence type="ECO:0000313" key="8">
    <source>
        <dbReference type="Proteomes" id="UP000050501"/>
    </source>
</evidence>
<dbReference type="GO" id="GO:0005886">
    <property type="term" value="C:plasma membrane"/>
    <property type="evidence" value="ECO:0007669"/>
    <property type="project" value="UniProtKB-SubCell"/>
</dbReference>
<dbReference type="PANTHER" id="PTHR42770:SF7">
    <property type="entry name" value="MEMBRANE PROTEIN"/>
    <property type="match status" value="1"/>
</dbReference>
<feature type="transmembrane region" description="Helical" evidence="6">
    <location>
        <begin position="334"/>
        <end position="352"/>
    </location>
</feature>
<dbReference type="STRING" id="229921.ADN01_16200"/>
<feature type="transmembrane region" description="Helical" evidence="6">
    <location>
        <begin position="419"/>
        <end position="436"/>
    </location>
</feature>
<dbReference type="PIRSF" id="PIRSF006060">
    <property type="entry name" value="AA_transporter"/>
    <property type="match status" value="1"/>
</dbReference>
<keyword evidence="5 6" id="KW-0472">Membrane</keyword>
<evidence type="ECO:0000256" key="4">
    <source>
        <dbReference type="ARBA" id="ARBA00022989"/>
    </source>
</evidence>
<feature type="transmembrane region" description="Helical" evidence="6">
    <location>
        <begin position="159"/>
        <end position="179"/>
    </location>
</feature>
<feature type="transmembrane region" description="Helical" evidence="6">
    <location>
        <begin position="358"/>
        <end position="377"/>
    </location>
</feature>
<feature type="transmembrane region" description="Helical" evidence="6">
    <location>
        <begin position="129"/>
        <end position="147"/>
    </location>
</feature>
<dbReference type="AlphaFoldDB" id="A0A0P6X659"/>
<dbReference type="OrthoDB" id="3181223at2"/>
<name>A0A0P6X659_9CHLR</name>
<dbReference type="RefSeq" id="WP_062419130.1">
    <property type="nucleotide sequence ID" value="NZ_DF967974.1"/>
</dbReference>
<keyword evidence="4 6" id="KW-1133">Transmembrane helix</keyword>
<dbReference type="InterPro" id="IPR002293">
    <property type="entry name" value="AA/rel_permease1"/>
</dbReference>
<evidence type="ECO:0000256" key="5">
    <source>
        <dbReference type="ARBA" id="ARBA00023136"/>
    </source>
</evidence>
<evidence type="ECO:0000256" key="2">
    <source>
        <dbReference type="ARBA" id="ARBA00022475"/>
    </source>
</evidence>
<protein>
    <submittedName>
        <fullName evidence="7">Fructoselysine transporter</fullName>
    </submittedName>
</protein>
<dbReference type="GO" id="GO:0022857">
    <property type="term" value="F:transmembrane transporter activity"/>
    <property type="evidence" value="ECO:0007669"/>
    <property type="project" value="InterPro"/>
</dbReference>
<keyword evidence="2" id="KW-1003">Cell membrane</keyword>
<reference evidence="7 8" key="1">
    <citation type="submission" date="2015-07" db="EMBL/GenBank/DDBJ databases">
        <title>Genome sequence of Levilinea saccharolytica DSM 16555.</title>
        <authorList>
            <person name="Hemp J."/>
            <person name="Ward L.M."/>
            <person name="Pace L.A."/>
            <person name="Fischer W.W."/>
        </authorList>
    </citation>
    <scope>NUCLEOTIDE SEQUENCE [LARGE SCALE GENOMIC DNA]</scope>
    <source>
        <strain evidence="7 8">KIBI-1</strain>
    </source>
</reference>
<proteinExistence type="predicted"/>
<evidence type="ECO:0000256" key="1">
    <source>
        <dbReference type="ARBA" id="ARBA00004651"/>
    </source>
</evidence>
<keyword evidence="8" id="KW-1185">Reference proteome</keyword>
<keyword evidence="3 6" id="KW-0812">Transmembrane</keyword>
<dbReference type="Proteomes" id="UP000050501">
    <property type="component" value="Unassembled WGS sequence"/>
</dbReference>
<dbReference type="InterPro" id="IPR050367">
    <property type="entry name" value="APC_superfamily"/>
</dbReference>
<feature type="transmembrane region" description="Helical" evidence="6">
    <location>
        <begin position="389"/>
        <end position="413"/>
    </location>
</feature>
<evidence type="ECO:0000256" key="6">
    <source>
        <dbReference type="SAM" id="Phobius"/>
    </source>
</evidence>
<comment type="subcellular location">
    <subcellularLocation>
        <location evidence="1">Cell membrane</location>
        <topology evidence="1">Multi-pass membrane protein</topology>
    </subcellularLocation>
</comment>
<dbReference type="PATRIC" id="fig|229921.5.peg.2675"/>
<dbReference type="Pfam" id="PF13520">
    <property type="entry name" value="AA_permease_2"/>
    <property type="match status" value="1"/>
</dbReference>
<feature type="transmembrane region" description="Helical" evidence="6">
    <location>
        <begin position="278"/>
        <end position="304"/>
    </location>
</feature>
<accession>A0A0P6X659</accession>
<feature type="transmembrane region" description="Helical" evidence="6">
    <location>
        <begin position="233"/>
        <end position="258"/>
    </location>
</feature>
<feature type="transmembrane region" description="Helical" evidence="6">
    <location>
        <begin position="199"/>
        <end position="221"/>
    </location>
</feature>
<gene>
    <name evidence="7" type="primary">frlA</name>
    <name evidence="7" type="ORF">ADN01_16200</name>
</gene>
<comment type="caution">
    <text evidence="7">The sequence shown here is derived from an EMBL/GenBank/DDBJ whole genome shotgun (WGS) entry which is preliminary data.</text>
</comment>
<dbReference type="Gene3D" id="1.20.1740.10">
    <property type="entry name" value="Amino acid/polyamine transporter I"/>
    <property type="match status" value="1"/>
</dbReference>
<dbReference type="PANTHER" id="PTHR42770">
    <property type="entry name" value="AMINO ACID TRANSPORTER-RELATED"/>
    <property type="match status" value="1"/>
</dbReference>
<sequence length="451" mass="47835">MSTAGSKDLGRKLGLSAALAIAVGTTVGSGIFASVGEVAAAAGSPLMTILAFVIGGLIIIPQMMVYAELSTAYPVNGADYIYLKKAGSRPLAFLSGWATFWANDPVSISIMALAIVRFLGFLVPGISDMGGKLIAVVAVLFFMYLHLRSVEIGGGFQTIITAAKIIPFVLVIGLGIFFLRGEYVSAAPAVDAPMGLMALLAGISATSWSYTGMGAVTYMSGEFKNPGKVLPRALIGASLIVLALYSLLALVVSGLLPFNELAASGTPIADAVAKLPVIGPIAGIFVAVTGIIVIIGSLSSCIMYQPRLEWAMARDGLFFKVFGHTNEKYETPDYSIIIQCALGIILIFASNFVELLGYFTLVLLLKNILTFGSVIWNRKNADYNPVYRMPVWWLTTFVAIASSLILVVSTFQWAPVPGLVAAGIVVVTGLPVYYYWESQNKKNAAREAAQK</sequence>
<evidence type="ECO:0000256" key="3">
    <source>
        <dbReference type="ARBA" id="ARBA00022692"/>
    </source>
</evidence>
<evidence type="ECO:0000313" key="7">
    <source>
        <dbReference type="EMBL" id="KPL77436.1"/>
    </source>
</evidence>